<dbReference type="InterPro" id="IPR012902">
    <property type="entry name" value="N_methyl_site"/>
</dbReference>
<dbReference type="AlphaFoldDB" id="A0AAE4Q204"/>
<evidence type="ECO:0000256" key="10">
    <source>
        <dbReference type="ARBA" id="ARBA00030775"/>
    </source>
</evidence>
<evidence type="ECO:0000256" key="8">
    <source>
        <dbReference type="ARBA" id="ARBA00023136"/>
    </source>
</evidence>
<comment type="subcellular location">
    <subcellularLocation>
        <location evidence="1">Cell inner membrane</location>
        <topology evidence="1">Single-pass membrane protein</topology>
    </subcellularLocation>
</comment>
<dbReference type="GO" id="GO:0015628">
    <property type="term" value="P:protein secretion by the type II secretion system"/>
    <property type="evidence" value="ECO:0007669"/>
    <property type="project" value="InterPro"/>
</dbReference>
<keyword evidence="3" id="KW-1003">Cell membrane</keyword>
<evidence type="ECO:0000256" key="9">
    <source>
        <dbReference type="ARBA" id="ARBA00025772"/>
    </source>
</evidence>
<comment type="caution">
    <text evidence="12">The sequence shown here is derived from an EMBL/GenBank/DDBJ whole genome shotgun (WGS) entry which is preliminary data.</text>
</comment>
<dbReference type="Proteomes" id="UP001187859">
    <property type="component" value="Unassembled WGS sequence"/>
</dbReference>
<evidence type="ECO:0000256" key="5">
    <source>
        <dbReference type="ARBA" id="ARBA00022519"/>
    </source>
</evidence>
<evidence type="ECO:0000313" key="13">
    <source>
        <dbReference type="Proteomes" id="UP001187859"/>
    </source>
</evidence>
<accession>A0AAE4Q204</accession>
<reference evidence="12" key="1">
    <citation type="submission" date="2023-05" db="EMBL/GenBank/DDBJ databases">
        <title>Colonisation of extended spectrum b-lactamase- and carbapenemase-producing bacteria on hospital surfaces from low- and middle-income countries.</title>
        <authorList>
            <person name="Nieto-Rosado M."/>
            <person name="Sands K."/>
            <person name="Iregbu K."/>
            <person name="Zahra R."/>
            <person name="Mazarati J.B."/>
            <person name="Mehtar S."/>
            <person name="Barnards-Group B."/>
            <person name="Walsh T.R."/>
        </authorList>
    </citation>
    <scope>NUCLEOTIDE SEQUENCE</scope>
    <source>
        <strain evidence="12">PP-E493</strain>
    </source>
</reference>
<evidence type="ECO:0000256" key="3">
    <source>
        <dbReference type="ARBA" id="ARBA00022475"/>
    </source>
</evidence>
<dbReference type="InterPro" id="IPR045584">
    <property type="entry name" value="Pilin-like"/>
</dbReference>
<feature type="domain" description="General secretion pathway GspH" evidence="11">
    <location>
        <begin position="46"/>
        <end position="157"/>
    </location>
</feature>
<dbReference type="EMBL" id="JASGOQ010000001">
    <property type="protein sequence ID" value="MDV5391264.1"/>
    <property type="molecule type" value="Genomic_DNA"/>
</dbReference>
<organism evidence="12 13">
    <name type="scientific">Shewanella xiamenensis</name>
    <dbReference type="NCBI Taxonomy" id="332186"/>
    <lineage>
        <taxon>Bacteria</taxon>
        <taxon>Pseudomonadati</taxon>
        <taxon>Pseudomonadota</taxon>
        <taxon>Gammaproteobacteria</taxon>
        <taxon>Alteromonadales</taxon>
        <taxon>Shewanellaceae</taxon>
        <taxon>Shewanella</taxon>
    </lineage>
</organism>
<dbReference type="Pfam" id="PF12019">
    <property type="entry name" value="GspH"/>
    <property type="match status" value="1"/>
</dbReference>
<evidence type="ECO:0000256" key="6">
    <source>
        <dbReference type="ARBA" id="ARBA00022692"/>
    </source>
</evidence>
<dbReference type="NCBIfam" id="TIGR02532">
    <property type="entry name" value="IV_pilin_GFxxxE"/>
    <property type="match status" value="1"/>
</dbReference>
<dbReference type="GO" id="GO:0005886">
    <property type="term" value="C:plasma membrane"/>
    <property type="evidence" value="ECO:0007669"/>
    <property type="project" value="UniProtKB-SubCell"/>
</dbReference>
<keyword evidence="4" id="KW-0488">Methylation</keyword>
<gene>
    <name evidence="12" type="ORF">QM089_13660</name>
</gene>
<protein>
    <recommendedName>
        <fullName evidence="2">Type II secretion system protein H</fullName>
    </recommendedName>
    <alternativeName>
        <fullName evidence="10">General secretion pathway protein H</fullName>
    </alternativeName>
</protein>
<keyword evidence="6" id="KW-0812">Transmembrane</keyword>
<evidence type="ECO:0000256" key="4">
    <source>
        <dbReference type="ARBA" id="ARBA00022481"/>
    </source>
</evidence>
<sequence length="170" mass="18807">MKTHQNGFSLIELFTTLSISTLLLTIGAPAYTDITDHFRADSNIKTVQQTFAFARNTAINYGYRVTACPLVNGQCTDNWQQGISVFTDSGAAETLDLNDKVIMTIDEFDSKDFIKYNRSSVRFQPDGLASGSNGTFKYCPRTIDNKNSKAIVVNQAGRVRLSTAKNIDCK</sequence>
<dbReference type="InterPro" id="IPR022346">
    <property type="entry name" value="T2SS_GspH"/>
</dbReference>
<dbReference type="SUPFAM" id="SSF54523">
    <property type="entry name" value="Pili subunits"/>
    <property type="match status" value="1"/>
</dbReference>
<evidence type="ECO:0000256" key="1">
    <source>
        <dbReference type="ARBA" id="ARBA00004377"/>
    </source>
</evidence>
<keyword evidence="7" id="KW-1133">Transmembrane helix</keyword>
<evidence type="ECO:0000313" key="12">
    <source>
        <dbReference type="EMBL" id="MDV5391264.1"/>
    </source>
</evidence>
<name>A0AAE4Q204_9GAMM</name>
<evidence type="ECO:0000256" key="7">
    <source>
        <dbReference type="ARBA" id="ARBA00022989"/>
    </source>
</evidence>
<keyword evidence="5" id="KW-0997">Cell inner membrane</keyword>
<dbReference type="GO" id="GO:0015627">
    <property type="term" value="C:type II protein secretion system complex"/>
    <property type="evidence" value="ECO:0007669"/>
    <property type="project" value="InterPro"/>
</dbReference>
<dbReference type="RefSeq" id="WP_169548109.1">
    <property type="nucleotide sequence ID" value="NZ_AP025014.1"/>
</dbReference>
<evidence type="ECO:0000256" key="2">
    <source>
        <dbReference type="ARBA" id="ARBA00021549"/>
    </source>
</evidence>
<proteinExistence type="inferred from homology"/>
<comment type="similarity">
    <text evidence="9">Belongs to the GSP H family.</text>
</comment>
<evidence type="ECO:0000259" key="11">
    <source>
        <dbReference type="Pfam" id="PF12019"/>
    </source>
</evidence>
<dbReference type="Gene3D" id="3.55.40.10">
    <property type="entry name" value="minor pseudopilin epsh domain"/>
    <property type="match status" value="1"/>
</dbReference>
<keyword evidence="8" id="KW-0472">Membrane</keyword>